<organism evidence="2 3">
    <name type="scientific">Martelella mediterranea DSM 17316</name>
    <dbReference type="NCBI Taxonomy" id="1122214"/>
    <lineage>
        <taxon>Bacteria</taxon>
        <taxon>Pseudomonadati</taxon>
        <taxon>Pseudomonadota</taxon>
        <taxon>Alphaproteobacteria</taxon>
        <taxon>Hyphomicrobiales</taxon>
        <taxon>Aurantimonadaceae</taxon>
        <taxon>Martelella</taxon>
    </lineage>
</organism>
<dbReference type="Proteomes" id="UP000191135">
    <property type="component" value="Chromosome"/>
</dbReference>
<dbReference type="SUPFAM" id="SSF69118">
    <property type="entry name" value="AhpD-like"/>
    <property type="match status" value="1"/>
</dbReference>
<dbReference type="InterPro" id="IPR052512">
    <property type="entry name" value="4CMD/NDH-1_regulator"/>
</dbReference>
<evidence type="ECO:0000313" key="3">
    <source>
        <dbReference type="Proteomes" id="UP000191135"/>
    </source>
</evidence>
<name>A0A1U9Z357_9HYPH</name>
<dbReference type="PANTHER" id="PTHR33570:SF2">
    <property type="entry name" value="CARBOXYMUCONOLACTONE DECARBOXYLASE-LIKE DOMAIN-CONTAINING PROTEIN"/>
    <property type="match status" value="1"/>
</dbReference>
<gene>
    <name evidence="2" type="ORF">Mame_02792</name>
</gene>
<proteinExistence type="predicted"/>
<accession>A0A1U9Z357</accession>
<dbReference type="eggNOG" id="COG0599">
    <property type="taxonomic scope" value="Bacteria"/>
</dbReference>
<reference evidence="2 3" key="1">
    <citation type="submission" date="2017-03" db="EMBL/GenBank/DDBJ databases">
        <title>Foreign affairs: Plasmid Transfer between Roseobacters and Rhizobia.</title>
        <authorList>
            <person name="Bartling P."/>
            <person name="Bunk B."/>
            <person name="Overmann J."/>
            <person name="Brinkmann H."/>
            <person name="Petersen J."/>
        </authorList>
    </citation>
    <scope>NUCLEOTIDE SEQUENCE [LARGE SCALE GENOMIC DNA]</scope>
    <source>
        <strain evidence="2 3">MACL11</strain>
    </source>
</reference>
<dbReference type="GO" id="GO:0051920">
    <property type="term" value="F:peroxiredoxin activity"/>
    <property type="evidence" value="ECO:0007669"/>
    <property type="project" value="InterPro"/>
</dbReference>
<feature type="domain" description="Carboxymuconolactone decarboxylase-like" evidence="1">
    <location>
        <begin position="41"/>
        <end position="121"/>
    </location>
</feature>
<dbReference type="Gene3D" id="1.20.1290.10">
    <property type="entry name" value="AhpD-like"/>
    <property type="match status" value="1"/>
</dbReference>
<evidence type="ECO:0000259" key="1">
    <source>
        <dbReference type="Pfam" id="PF02627"/>
    </source>
</evidence>
<dbReference type="AlphaFoldDB" id="A0A1U9Z357"/>
<dbReference type="STRING" id="1122214.Mame_02792"/>
<dbReference type="InterPro" id="IPR003779">
    <property type="entry name" value="CMD-like"/>
</dbReference>
<dbReference type="InterPro" id="IPR029032">
    <property type="entry name" value="AhpD-like"/>
</dbReference>
<dbReference type="KEGG" id="mmed:Mame_02792"/>
<dbReference type="EMBL" id="CP020330">
    <property type="protein sequence ID" value="AQZ52116.1"/>
    <property type="molecule type" value="Genomic_DNA"/>
</dbReference>
<protein>
    <submittedName>
        <fullName evidence="2">4-carboxymuconolactone decarboxylase</fullName>
    </submittedName>
</protein>
<dbReference type="PANTHER" id="PTHR33570">
    <property type="entry name" value="4-CARBOXYMUCONOLACTONE DECARBOXYLASE FAMILY PROTEIN"/>
    <property type="match status" value="1"/>
</dbReference>
<dbReference type="Pfam" id="PF02627">
    <property type="entry name" value="CMD"/>
    <property type="match status" value="1"/>
</dbReference>
<sequence>MDIMPSESEMFEKGFRNRKAVLGAPHVEKSWENADSFNRPAQRLVTEYCWGEVWGDETLPFRTRSMLNLAMLTAMNQHHELAVHVRGALNNGVTPKEIQAVLLQAMVYCGAPAALSAFRTASAVLKEWSAEQEKQDGAAE</sequence>
<keyword evidence="3" id="KW-1185">Reference proteome</keyword>
<evidence type="ECO:0000313" key="2">
    <source>
        <dbReference type="EMBL" id="AQZ52116.1"/>
    </source>
</evidence>